<feature type="transmembrane region" description="Helical" evidence="4">
    <location>
        <begin position="146"/>
        <end position="165"/>
    </location>
</feature>
<keyword evidence="2 4" id="KW-1133">Transmembrane helix</keyword>
<dbReference type="Proteomes" id="UP000093476">
    <property type="component" value="Unassembled WGS sequence"/>
</dbReference>
<feature type="transmembrane region" description="Helical" evidence="4">
    <location>
        <begin position="74"/>
        <end position="93"/>
    </location>
</feature>
<reference evidence="5 6" key="1">
    <citation type="submission" date="2015-12" db="EMBL/GenBank/DDBJ databases">
        <title>Genome comparisons provide insights into the role of secondary metabolites in the pathogenic phase of the Photorhabdus life cycle.</title>
        <authorList>
            <person name="Tobias N.J."/>
            <person name="Mishra B."/>
            <person name="Gupta D.K."/>
            <person name="Thines M."/>
            <person name="Stinear T.P."/>
            <person name="Bode H.B."/>
        </authorList>
    </citation>
    <scope>NUCLEOTIDE SEQUENCE [LARGE SCALE GENOMIC DNA]</scope>
    <source>
        <strain evidence="5 6">PB68.1</strain>
    </source>
</reference>
<evidence type="ECO:0000313" key="6">
    <source>
        <dbReference type="Proteomes" id="UP000093476"/>
    </source>
</evidence>
<keyword evidence="1 4" id="KW-0812">Transmembrane</keyword>
<accession>A0A1C0U264</accession>
<feature type="transmembrane region" description="Helical" evidence="4">
    <location>
        <begin position="373"/>
        <end position="394"/>
    </location>
</feature>
<comment type="caution">
    <text evidence="5">The sequence shown here is derived from an EMBL/GenBank/DDBJ whole genome shotgun (WGS) entry which is preliminary data.</text>
</comment>
<dbReference type="InterPro" id="IPR036259">
    <property type="entry name" value="MFS_trans_sf"/>
</dbReference>
<feature type="transmembrane region" description="Helical" evidence="4">
    <location>
        <begin position="171"/>
        <end position="191"/>
    </location>
</feature>
<feature type="transmembrane region" description="Helical" evidence="4">
    <location>
        <begin position="309"/>
        <end position="332"/>
    </location>
</feature>
<name>A0A1C0U264_9GAMM</name>
<evidence type="ECO:0000256" key="1">
    <source>
        <dbReference type="ARBA" id="ARBA00022692"/>
    </source>
</evidence>
<dbReference type="AlphaFoldDB" id="A0A1C0U264"/>
<dbReference type="EMBL" id="LOMY01000100">
    <property type="protein sequence ID" value="OCQ52022.1"/>
    <property type="molecule type" value="Genomic_DNA"/>
</dbReference>
<feature type="transmembrane region" description="Helical" evidence="4">
    <location>
        <begin position="285"/>
        <end position="303"/>
    </location>
</feature>
<feature type="transmembrane region" description="Helical" evidence="4">
    <location>
        <begin position="43"/>
        <end position="62"/>
    </location>
</feature>
<feature type="transmembrane region" description="Helical" evidence="4">
    <location>
        <begin position="344"/>
        <end position="367"/>
    </location>
</feature>
<sequence>MTTSARATFFLAIAFLSTLGDTLLVICLPLGLGKETGNISFALLAWLIPSIAIFLSSFLGKVVSKRSHTERRDYALILIAIAIIEIIFGIIIFMVTSQSAMLIVISLFVFFYAIAKEGITRLIYNVSIYKFFCEASTYLRISGKKAALDIVAGVVGLIIASQIISAGEWRYALILDAITFLIFGGGVLLIGKDYRQNETASNTAYINEKSVDNKLISPILWILFGMPLLHGVNALYAYFQPLIIDKMQIMSVSTSILFLSLIRLPGLIAGYHFDKLTHFISLRAVVFLFPLTYVFASALFILFPSVYTITFTMFMGGISIGIYNPSCINLINELTREKAVKVNAFMLRCIGFFQTTGCVLSMIFYGGDELPRYQIIIAFLIFMIIGLIVAKWGANKLFLAWKTEQQNII</sequence>
<dbReference type="SUPFAM" id="SSF103473">
    <property type="entry name" value="MFS general substrate transporter"/>
    <property type="match status" value="1"/>
</dbReference>
<dbReference type="InterPro" id="IPR011701">
    <property type="entry name" value="MFS"/>
</dbReference>
<proteinExistence type="predicted"/>
<keyword evidence="3 4" id="KW-0472">Membrane</keyword>
<feature type="transmembrane region" description="Helical" evidence="4">
    <location>
        <begin position="99"/>
        <end position="115"/>
    </location>
</feature>
<dbReference type="Pfam" id="PF07690">
    <property type="entry name" value="MFS_1"/>
    <property type="match status" value="1"/>
</dbReference>
<dbReference type="PATRIC" id="fig|286156.4.peg.3195"/>
<protein>
    <submittedName>
        <fullName evidence="5">Major Facilitator Superfamily protein</fullName>
    </submittedName>
</protein>
<keyword evidence="6" id="KW-1185">Reference proteome</keyword>
<dbReference type="STRING" id="286156.Ppb6_02816"/>
<evidence type="ECO:0000256" key="3">
    <source>
        <dbReference type="ARBA" id="ARBA00023136"/>
    </source>
</evidence>
<feature type="transmembrane region" description="Helical" evidence="4">
    <location>
        <begin position="219"/>
        <end position="239"/>
    </location>
</feature>
<evidence type="ECO:0000256" key="4">
    <source>
        <dbReference type="SAM" id="Phobius"/>
    </source>
</evidence>
<evidence type="ECO:0000313" key="5">
    <source>
        <dbReference type="EMBL" id="OCQ52022.1"/>
    </source>
</evidence>
<feature type="transmembrane region" description="Helical" evidence="4">
    <location>
        <begin position="251"/>
        <end position="273"/>
    </location>
</feature>
<organism evidence="5 6">
    <name type="scientific">Photorhabdus australis subsp. thailandensis</name>
    <dbReference type="NCBI Taxonomy" id="2805096"/>
    <lineage>
        <taxon>Bacteria</taxon>
        <taxon>Pseudomonadati</taxon>
        <taxon>Pseudomonadota</taxon>
        <taxon>Gammaproteobacteria</taxon>
        <taxon>Enterobacterales</taxon>
        <taxon>Morganellaceae</taxon>
        <taxon>Photorhabdus</taxon>
    </lineage>
</organism>
<dbReference type="GO" id="GO:0022857">
    <property type="term" value="F:transmembrane transporter activity"/>
    <property type="evidence" value="ECO:0007669"/>
    <property type="project" value="InterPro"/>
</dbReference>
<gene>
    <name evidence="5" type="ORF">Ppb6_02816</name>
</gene>
<dbReference type="Gene3D" id="1.20.1250.20">
    <property type="entry name" value="MFS general substrate transporter like domains"/>
    <property type="match status" value="1"/>
</dbReference>
<evidence type="ECO:0000256" key="2">
    <source>
        <dbReference type="ARBA" id="ARBA00022989"/>
    </source>
</evidence>